<sequence>MNNQMPYALVWLPGWSFTCEAFSPLRSHLSVVAKHNEANFCSIATEEQLYACAVEAVLKARSELTSGTKLIAIGWSLGGMLAMRLAMEGLADAVVSMSASARFVRDRNLSHHERSGGWDPRQLRRMQSALVHDRPQVEAGFRALALSEADADRGLAIADGFSPVGAWSVDALHAGLDLLLHTNFEPDLPKLQCPVLLIHGTADAICPAAASLGIHANVPHSELFLIEGAGHAPFLSDPEAVARRIEGWLDANF</sequence>
<organism evidence="2 3">
    <name type="scientific">Paenibacillus curdlanolyticus YK9</name>
    <dbReference type="NCBI Taxonomy" id="717606"/>
    <lineage>
        <taxon>Bacteria</taxon>
        <taxon>Bacillati</taxon>
        <taxon>Bacillota</taxon>
        <taxon>Bacilli</taxon>
        <taxon>Bacillales</taxon>
        <taxon>Paenibacillaceae</taxon>
        <taxon>Paenibacillus</taxon>
    </lineage>
</organism>
<dbReference type="eggNOG" id="COG2267">
    <property type="taxonomic scope" value="Bacteria"/>
</dbReference>
<dbReference type="PANTHER" id="PTHR43194">
    <property type="entry name" value="HYDROLASE ALPHA/BETA FOLD FAMILY"/>
    <property type="match status" value="1"/>
</dbReference>
<dbReference type="InterPro" id="IPR050228">
    <property type="entry name" value="Carboxylesterase_BioH"/>
</dbReference>
<proteinExistence type="predicted"/>
<feature type="domain" description="AB hydrolase-1" evidence="1">
    <location>
        <begin position="53"/>
        <end position="243"/>
    </location>
</feature>
<keyword evidence="2" id="KW-0378">Hydrolase</keyword>
<dbReference type="InterPro" id="IPR000073">
    <property type="entry name" value="AB_hydrolase_1"/>
</dbReference>
<evidence type="ECO:0000259" key="1">
    <source>
        <dbReference type="Pfam" id="PF12697"/>
    </source>
</evidence>
<name>E0I6S6_9BACL</name>
<dbReference type="SUPFAM" id="SSF53474">
    <property type="entry name" value="alpha/beta-Hydrolases"/>
    <property type="match status" value="1"/>
</dbReference>
<dbReference type="STRING" id="717606.PaecuDRAFT_1348"/>
<dbReference type="EMBL" id="AEDD01000003">
    <property type="protein sequence ID" value="EFM11742.1"/>
    <property type="molecule type" value="Genomic_DNA"/>
</dbReference>
<dbReference type="Pfam" id="PF12697">
    <property type="entry name" value="Abhydrolase_6"/>
    <property type="match status" value="1"/>
</dbReference>
<evidence type="ECO:0000313" key="2">
    <source>
        <dbReference type="EMBL" id="EFM11742.1"/>
    </source>
</evidence>
<dbReference type="Gene3D" id="3.40.50.1820">
    <property type="entry name" value="alpha/beta hydrolase"/>
    <property type="match status" value="1"/>
</dbReference>
<protein>
    <submittedName>
        <fullName evidence="2">Alpha/beta hydrolase fold protein</fullName>
    </submittedName>
</protein>
<keyword evidence="3" id="KW-1185">Reference proteome</keyword>
<dbReference type="AlphaFoldDB" id="E0I6S6"/>
<dbReference type="PANTHER" id="PTHR43194:SF2">
    <property type="entry name" value="PEROXISOMAL MEMBRANE PROTEIN LPX1"/>
    <property type="match status" value="1"/>
</dbReference>
<dbReference type="GO" id="GO:0016787">
    <property type="term" value="F:hydrolase activity"/>
    <property type="evidence" value="ECO:0007669"/>
    <property type="project" value="UniProtKB-KW"/>
</dbReference>
<dbReference type="OrthoDB" id="9773293at2"/>
<reference evidence="2 3" key="1">
    <citation type="submission" date="2010-07" db="EMBL/GenBank/DDBJ databases">
        <title>The draft genome of Paenibacillus curdlanolyticus YK9.</title>
        <authorList>
            <consortium name="US DOE Joint Genome Institute (JGI-PGF)"/>
            <person name="Lucas S."/>
            <person name="Copeland A."/>
            <person name="Lapidus A."/>
            <person name="Cheng J.-F."/>
            <person name="Bruce D."/>
            <person name="Goodwin L."/>
            <person name="Pitluck S."/>
            <person name="Land M.L."/>
            <person name="Hauser L."/>
            <person name="Chang Y.-J."/>
            <person name="Jeffries C."/>
            <person name="Anderson I.J."/>
            <person name="Johnson E."/>
            <person name="Loganathan U."/>
            <person name="Mulhopadhyay B."/>
            <person name="Kyrpides N."/>
            <person name="Woyke T.J."/>
        </authorList>
    </citation>
    <scope>NUCLEOTIDE SEQUENCE [LARGE SCALE GENOMIC DNA]</scope>
    <source>
        <strain evidence="2 3">YK9</strain>
    </source>
</reference>
<dbReference type="InterPro" id="IPR029058">
    <property type="entry name" value="AB_hydrolase_fold"/>
</dbReference>
<dbReference type="RefSeq" id="WP_006037361.1">
    <property type="nucleotide sequence ID" value="NZ_AEDD01000003.1"/>
</dbReference>
<dbReference type="Proteomes" id="UP000005387">
    <property type="component" value="Unassembled WGS sequence"/>
</dbReference>
<evidence type="ECO:0000313" key="3">
    <source>
        <dbReference type="Proteomes" id="UP000005387"/>
    </source>
</evidence>
<accession>E0I6S6</accession>
<gene>
    <name evidence="2" type="ORF">PaecuDRAFT_1348</name>
</gene>